<dbReference type="PANTHER" id="PTHR28187:SF1">
    <property type="entry name" value="PROTEIN RCR1-RELATED"/>
    <property type="match status" value="1"/>
</dbReference>
<feature type="transmembrane region" description="Helical" evidence="2">
    <location>
        <begin position="41"/>
        <end position="61"/>
    </location>
</feature>
<protein>
    <submittedName>
        <fullName evidence="3">Uncharacterized protein</fullName>
    </submittedName>
</protein>
<dbReference type="PANTHER" id="PTHR28187">
    <property type="entry name" value="PROTEIN RCR1-RELATED"/>
    <property type="match status" value="1"/>
</dbReference>
<keyword evidence="2" id="KW-0472">Membrane</keyword>
<dbReference type="AlphaFoldDB" id="A0A0B7JWZ4"/>
<feature type="region of interest" description="Disordered" evidence="1">
    <location>
        <begin position="88"/>
        <end position="125"/>
    </location>
</feature>
<keyword evidence="2" id="KW-1133">Transmembrane helix</keyword>
<dbReference type="GO" id="GO:0016192">
    <property type="term" value="P:vesicle-mediated transport"/>
    <property type="evidence" value="ECO:0007669"/>
    <property type="project" value="TreeGrafter"/>
</dbReference>
<dbReference type="InterPro" id="IPR020999">
    <property type="entry name" value="Chitin_synth_reg_RCR"/>
</dbReference>
<name>A0A0B7JWZ4_BIOOC</name>
<evidence type="ECO:0000313" key="3">
    <source>
        <dbReference type="EMBL" id="CEO47006.1"/>
    </source>
</evidence>
<organism evidence="3">
    <name type="scientific">Bionectria ochroleuca</name>
    <name type="common">Gliocladium roseum</name>
    <dbReference type="NCBI Taxonomy" id="29856"/>
    <lineage>
        <taxon>Eukaryota</taxon>
        <taxon>Fungi</taxon>
        <taxon>Dikarya</taxon>
        <taxon>Ascomycota</taxon>
        <taxon>Pezizomycotina</taxon>
        <taxon>Sordariomycetes</taxon>
        <taxon>Hypocreomycetidae</taxon>
        <taxon>Hypocreales</taxon>
        <taxon>Bionectriaceae</taxon>
        <taxon>Clonostachys</taxon>
    </lineage>
</organism>
<dbReference type="EMBL" id="CDPU01000006">
    <property type="protein sequence ID" value="CEO47006.1"/>
    <property type="molecule type" value="Genomic_DNA"/>
</dbReference>
<feature type="compositionally biased region" description="Pro residues" evidence="1">
    <location>
        <begin position="116"/>
        <end position="125"/>
    </location>
</feature>
<reference evidence="3" key="1">
    <citation type="submission" date="2015-01" db="EMBL/GenBank/DDBJ databases">
        <authorList>
            <person name="Durling Mikael"/>
        </authorList>
    </citation>
    <scope>NUCLEOTIDE SEQUENCE</scope>
</reference>
<keyword evidence="2" id="KW-0812">Transmembrane</keyword>
<sequence>MTASATTPSDGTGFASILKRDYCYDYPGSVRCSSWYYWGRWVLAGLALLLFFLFIMSLLLARRRRARGARPYYGTGWMAPYTGTTFNPNDGYYGNQQYNSNVQPPQNTYHPDHTYPAPPPVPQNK</sequence>
<evidence type="ECO:0000256" key="1">
    <source>
        <dbReference type="SAM" id="MobiDB-lite"/>
    </source>
</evidence>
<feature type="compositionally biased region" description="Polar residues" evidence="1">
    <location>
        <begin position="88"/>
        <end position="109"/>
    </location>
</feature>
<proteinExistence type="predicted"/>
<evidence type="ECO:0000256" key="2">
    <source>
        <dbReference type="SAM" id="Phobius"/>
    </source>
</evidence>
<dbReference type="Pfam" id="PF12273">
    <property type="entry name" value="RCR"/>
    <property type="match status" value="1"/>
</dbReference>
<gene>
    <name evidence="3" type="ORF">BN869_000003061_1</name>
</gene>
<accession>A0A0B7JWZ4</accession>